<organism evidence="3 4">
    <name type="scientific">Rhodobium gokarnense</name>
    <dbReference type="NCBI Taxonomy" id="364296"/>
    <lineage>
        <taxon>Bacteria</taxon>
        <taxon>Pseudomonadati</taxon>
        <taxon>Pseudomonadota</taxon>
        <taxon>Alphaproteobacteria</taxon>
        <taxon>Hyphomicrobiales</taxon>
        <taxon>Rhodobiaceae</taxon>
        <taxon>Rhodobium</taxon>
    </lineage>
</organism>
<evidence type="ECO:0000313" key="3">
    <source>
        <dbReference type="EMBL" id="MCW2306309.1"/>
    </source>
</evidence>
<name>A0ABT3H7E3_9HYPH</name>
<dbReference type="PROSITE" id="PS00908">
    <property type="entry name" value="MR_MLE_1"/>
    <property type="match status" value="1"/>
</dbReference>
<evidence type="ECO:0000259" key="2">
    <source>
        <dbReference type="SMART" id="SM00922"/>
    </source>
</evidence>
<dbReference type="InterPro" id="IPR013341">
    <property type="entry name" value="Mandelate_racemase_N_dom"/>
</dbReference>
<dbReference type="EMBL" id="JAOQNS010000002">
    <property type="protein sequence ID" value="MCW2306309.1"/>
    <property type="molecule type" value="Genomic_DNA"/>
</dbReference>
<evidence type="ECO:0000256" key="1">
    <source>
        <dbReference type="ARBA" id="ARBA00023239"/>
    </source>
</evidence>
<dbReference type="SUPFAM" id="SSF51604">
    <property type="entry name" value="Enolase C-terminal domain-like"/>
    <property type="match status" value="1"/>
</dbReference>
<keyword evidence="1 3" id="KW-0456">Lyase</keyword>
<dbReference type="RefSeq" id="WP_264599983.1">
    <property type="nucleotide sequence ID" value="NZ_JAOQNS010000002.1"/>
</dbReference>
<dbReference type="Proteomes" id="UP001209755">
    <property type="component" value="Unassembled WGS sequence"/>
</dbReference>
<comment type="caution">
    <text evidence="3">The sequence shown here is derived from an EMBL/GenBank/DDBJ whole genome shotgun (WGS) entry which is preliminary data.</text>
</comment>
<accession>A0ABT3H7E3</accession>
<protein>
    <submittedName>
        <fullName evidence="3">Galactonate dehydratase</fullName>
        <ecNumber evidence="3">4.2.1.6</ecNumber>
    </submittedName>
</protein>
<dbReference type="CDD" id="cd03316">
    <property type="entry name" value="MR_like"/>
    <property type="match status" value="1"/>
</dbReference>
<dbReference type="InterPro" id="IPR029017">
    <property type="entry name" value="Enolase-like_N"/>
</dbReference>
<dbReference type="Gene3D" id="3.30.390.10">
    <property type="entry name" value="Enolase-like, N-terminal domain"/>
    <property type="match status" value="1"/>
</dbReference>
<dbReference type="InterPro" id="IPR034593">
    <property type="entry name" value="DgoD-like"/>
</dbReference>
<dbReference type="SUPFAM" id="SSF54826">
    <property type="entry name" value="Enolase N-terminal domain-like"/>
    <property type="match status" value="1"/>
</dbReference>
<keyword evidence="4" id="KW-1185">Reference proteome</keyword>
<dbReference type="Pfam" id="PF13378">
    <property type="entry name" value="MR_MLE_C"/>
    <property type="match status" value="1"/>
</dbReference>
<dbReference type="InterPro" id="IPR018110">
    <property type="entry name" value="Mandel_Rmase/mucon_lact_enz_CS"/>
</dbReference>
<dbReference type="SMART" id="SM00922">
    <property type="entry name" value="MR_MLE"/>
    <property type="match status" value="1"/>
</dbReference>
<feature type="domain" description="Mandelate racemase/muconate lactonizing enzyme C-terminal" evidence="2">
    <location>
        <begin position="133"/>
        <end position="245"/>
    </location>
</feature>
<dbReference type="InterPro" id="IPR036849">
    <property type="entry name" value="Enolase-like_C_sf"/>
</dbReference>
<dbReference type="Pfam" id="PF02746">
    <property type="entry name" value="MR_MLE_N"/>
    <property type="match status" value="1"/>
</dbReference>
<dbReference type="EC" id="4.2.1.6" evidence="3"/>
<dbReference type="SFLD" id="SFLDS00001">
    <property type="entry name" value="Enolase"/>
    <property type="match status" value="1"/>
</dbReference>
<dbReference type="PANTHER" id="PTHR48080:SF2">
    <property type="entry name" value="D-GALACTONATE DEHYDRATASE"/>
    <property type="match status" value="1"/>
</dbReference>
<reference evidence="4" key="1">
    <citation type="submission" date="2023-07" db="EMBL/GenBank/DDBJ databases">
        <title>Genome sequencing of Purple Non-Sulfur Bacteria from various extreme environments.</title>
        <authorList>
            <person name="Mayer M."/>
        </authorList>
    </citation>
    <scope>NUCLEOTIDE SEQUENCE [LARGE SCALE GENOMIC DNA]</scope>
    <source>
        <strain evidence="4">DSM 17935</strain>
    </source>
</reference>
<dbReference type="Gene3D" id="3.20.20.120">
    <property type="entry name" value="Enolase-like C-terminal domain"/>
    <property type="match status" value="1"/>
</dbReference>
<dbReference type="GO" id="GO:0008869">
    <property type="term" value="F:galactonate dehydratase activity"/>
    <property type="evidence" value="ECO:0007669"/>
    <property type="project" value="UniProtKB-EC"/>
</dbReference>
<dbReference type="InterPro" id="IPR013342">
    <property type="entry name" value="Mandelate_racemase_C"/>
</dbReference>
<dbReference type="PANTHER" id="PTHR48080">
    <property type="entry name" value="D-GALACTONATE DEHYDRATASE-RELATED"/>
    <property type="match status" value="1"/>
</dbReference>
<evidence type="ECO:0000313" key="4">
    <source>
        <dbReference type="Proteomes" id="UP001209755"/>
    </source>
</evidence>
<proteinExistence type="predicted"/>
<sequence>MTSLRRVSSLTLHSLRVSARTEWLFVELKYDDGISGFGEATMEGHETAVKHAIADVARLVEGEHRVTGPVMGAVGQFALGNRARFTAVSALEQALWDARGKRKGLPVAELLGPVLGHPRLYANINRSIDVRTPEGFAAKAAAAVAAGFGAIKIAPFDGLDWTTGYKPGQEARYREGLARVAATRAAVGDDIDLMVDCHWRFDPDTSERLIGDVAQYRLYWLECPVPELPGSIPAIAALRGSCADRGMLLAGLESLNGLAEFLPWLEAGALDVVMPDVKYAGGLGECRLIAQAAERHGIICSPHNPTGPVCHAASLHLAAGLANCPILEHQYAETPLFHEIVAGGFPALVNGRANLPPGPGFGIELALPQSTEVLDPLGCALQH</sequence>
<dbReference type="SFLD" id="SFLDG00179">
    <property type="entry name" value="mandelate_racemase"/>
    <property type="match status" value="1"/>
</dbReference>
<gene>
    <name evidence="3" type="ORF">M2319_000628</name>
</gene>
<dbReference type="InterPro" id="IPR029065">
    <property type="entry name" value="Enolase_C-like"/>
</dbReference>